<organism evidence="3 4">
    <name type="scientific">Deinococcus koreensis</name>
    <dbReference type="NCBI Taxonomy" id="2054903"/>
    <lineage>
        <taxon>Bacteria</taxon>
        <taxon>Thermotogati</taxon>
        <taxon>Deinococcota</taxon>
        <taxon>Deinococci</taxon>
        <taxon>Deinococcales</taxon>
        <taxon>Deinococcaceae</taxon>
        <taxon>Deinococcus</taxon>
    </lineage>
</organism>
<feature type="transmembrane region" description="Helical" evidence="2">
    <location>
        <begin position="236"/>
        <end position="255"/>
    </location>
</feature>
<accession>A0A2K3UU77</accession>
<dbReference type="OrthoDB" id="5241899at2"/>
<feature type="region of interest" description="Disordered" evidence="1">
    <location>
        <begin position="1"/>
        <end position="20"/>
    </location>
</feature>
<keyword evidence="2" id="KW-0472">Membrane</keyword>
<feature type="transmembrane region" description="Helical" evidence="2">
    <location>
        <begin position="95"/>
        <end position="120"/>
    </location>
</feature>
<name>A0A2K3UU77_9DEIO</name>
<sequence>MTTLPPRSGIHPAAATSPAAEYRTTTRENLITMALGWWLVGGLFLDGWAHNQFGETLETFFTPWHAVFYSGFLAVAGWCLFLASRGWRLGRRGLAAFPAGYALAGLGVPLFGVAGAGDLLWHTAFGIEVGVEALLSPTHLMLFGGALLILASPLVAVWSAPVGRSVPGGTRWVAVLSATSLLATTAFMHMYMWGLLMVPQGLGWVQTRGELSATLLTALIMTAPVLLLLRRFALPFGAITLMYTVTNLGMALMIMPGDWRVPLVALACGLLADLLQVTLRPSPVRVLSLRAFAFLLPLCVWVPYLGGAVRLGLSNLSLELWLGVAVMAGLGGLALSTLIVPPALPPEALED</sequence>
<feature type="transmembrane region" description="Helical" evidence="2">
    <location>
        <begin position="291"/>
        <end position="309"/>
    </location>
</feature>
<evidence type="ECO:0000256" key="2">
    <source>
        <dbReference type="SAM" id="Phobius"/>
    </source>
</evidence>
<dbReference type="AlphaFoldDB" id="A0A2K3UU77"/>
<feature type="transmembrane region" description="Helical" evidence="2">
    <location>
        <begin position="211"/>
        <end position="229"/>
    </location>
</feature>
<dbReference type="Proteomes" id="UP000236379">
    <property type="component" value="Unassembled WGS sequence"/>
</dbReference>
<feature type="transmembrane region" description="Helical" evidence="2">
    <location>
        <begin position="172"/>
        <end position="191"/>
    </location>
</feature>
<keyword evidence="4" id="KW-1185">Reference proteome</keyword>
<gene>
    <name evidence="3" type="ORF">CVO96_00860</name>
</gene>
<feature type="transmembrane region" description="Helical" evidence="2">
    <location>
        <begin position="30"/>
        <end position="49"/>
    </location>
</feature>
<comment type="caution">
    <text evidence="3">The sequence shown here is derived from an EMBL/GenBank/DDBJ whole genome shotgun (WGS) entry which is preliminary data.</text>
</comment>
<keyword evidence="2" id="KW-1133">Transmembrane helix</keyword>
<evidence type="ECO:0000313" key="4">
    <source>
        <dbReference type="Proteomes" id="UP000236379"/>
    </source>
</evidence>
<evidence type="ECO:0000256" key="1">
    <source>
        <dbReference type="SAM" id="MobiDB-lite"/>
    </source>
</evidence>
<feature type="transmembrane region" description="Helical" evidence="2">
    <location>
        <begin position="140"/>
        <end position="160"/>
    </location>
</feature>
<keyword evidence="2" id="KW-0812">Transmembrane</keyword>
<dbReference type="EMBL" id="PPPD01000001">
    <property type="protein sequence ID" value="PNY80094.1"/>
    <property type="molecule type" value="Genomic_DNA"/>
</dbReference>
<protein>
    <submittedName>
        <fullName evidence="3">Uncharacterized protein</fullName>
    </submittedName>
</protein>
<feature type="transmembrane region" description="Helical" evidence="2">
    <location>
        <begin position="321"/>
        <end position="344"/>
    </location>
</feature>
<evidence type="ECO:0000313" key="3">
    <source>
        <dbReference type="EMBL" id="PNY80094.1"/>
    </source>
</evidence>
<dbReference type="RefSeq" id="WP_103309286.1">
    <property type="nucleotide sequence ID" value="NZ_PPPD01000001.1"/>
</dbReference>
<reference evidence="3 4" key="1">
    <citation type="submission" date="2018-01" db="EMBL/GenBank/DDBJ databases">
        <title>Deinococcus koreensis sp. nov., a radiation-resistant bacterium isolated from river water.</title>
        <authorList>
            <person name="Choi A."/>
        </authorList>
    </citation>
    <scope>NUCLEOTIDE SEQUENCE [LARGE SCALE GENOMIC DNA]</scope>
    <source>
        <strain evidence="3 4">SJW1-2</strain>
    </source>
</reference>
<proteinExistence type="predicted"/>
<feature type="transmembrane region" description="Helical" evidence="2">
    <location>
        <begin position="61"/>
        <end position="83"/>
    </location>
</feature>